<accession>A0A9X7G069</accession>
<dbReference type="AlphaFoldDB" id="A0A9X7G069"/>
<gene>
    <name evidence="1" type="ORF">COK81_23270</name>
</gene>
<proteinExistence type="predicted"/>
<protein>
    <recommendedName>
        <fullName evidence="3">Prophage helix-turn-helix protein</fullName>
    </recommendedName>
</protein>
<evidence type="ECO:0008006" key="3">
    <source>
        <dbReference type="Google" id="ProtNLM"/>
    </source>
</evidence>
<dbReference type="NCBIfam" id="NF038310">
    <property type="entry name" value="lysogeny_AimR"/>
    <property type="match status" value="1"/>
</dbReference>
<dbReference type="EMBL" id="NVCU01000243">
    <property type="protein sequence ID" value="PFT85751.1"/>
    <property type="molecule type" value="Genomic_DNA"/>
</dbReference>
<comment type="caution">
    <text evidence="1">The sequence shown here is derived from an EMBL/GenBank/DDBJ whole genome shotgun (WGS) entry which is preliminary data.</text>
</comment>
<organism evidence="1 2">
    <name type="scientific">Bacillus thuringiensis</name>
    <dbReference type="NCBI Taxonomy" id="1428"/>
    <lineage>
        <taxon>Bacteria</taxon>
        <taxon>Bacillati</taxon>
        <taxon>Bacillota</taxon>
        <taxon>Bacilli</taxon>
        <taxon>Bacillales</taxon>
        <taxon>Bacillaceae</taxon>
        <taxon>Bacillus</taxon>
        <taxon>Bacillus cereus group</taxon>
    </lineage>
</organism>
<dbReference type="Proteomes" id="UP000225910">
    <property type="component" value="Unassembled WGS sequence"/>
</dbReference>
<evidence type="ECO:0000313" key="2">
    <source>
        <dbReference type="Proteomes" id="UP000225910"/>
    </source>
</evidence>
<evidence type="ECO:0000313" key="1">
    <source>
        <dbReference type="EMBL" id="PFT85751.1"/>
    </source>
</evidence>
<sequence>MKAEGFYVILDGGKITLKSLHVEVCELIDSRPELTYASVAEAIGVSPQYMSKFKKSGTISFCGLLKLSQVLTLPDENYKTTMRDFCLKVDTTELIKQSFEYASIIRDMELLKRLIRKYRKDKGSIQEFVDVYEILYRYMLREIDGESLIKEINSLRQPTDCCLRILISIMKCYGYYFSKEFSMMIGLGKEVEQGLKQLSGGRKDFIQHCYFYKVYEVLAPVHLRSNNRDMARKYAYIIKNADVGLKASSDASYIIGMSYLLEDKQKCLSMLKEGYDLSKGIGDQGYENEAFYNMKMVEMYYAAETEGMASVLADVDKYAQVFYQKDNEDFIVLFRAMKDGSNESLHKCLQQFFTQGNYLFSSLSARELYKRGEDSAIIKWMMDYKQEVGGNEFEEANIDIFSDVDFNTDTICL</sequence>
<name>A0A9X7G069_BACTU</name>
<dbReference type="InterPro" id="IPR047705">
    <property type="entry name" value="AimR-like"/>
</dbReference>
<reference evidence="1 2" key="1">
    <citation type="submission" date="2017-09" db="EMBL/GenBank/DDBJ databases">
        <title>Large-scale bioinformatics analysis of Bacillus genomes uncovers conserved roles of natural products in bacterial physiology.</title>
        <authorList>
            <consortium name="Agbiome Team Llc"/>
            <person name="Bleich R.M."/>
            <person name="Grubbs K.J."/>
            <person name="Santa Maria K.C."/>
            <person name="Allen S.E."/>
            <person name="Farag S."/>
            <person name="Shank E.A."/>
            <person name="Bowers A."/>
        </authorList>
    </citation>
    <scope>NUCLEOTIDE SEQUENCE [LARGE SCALE GENOMIC DNA]</scope>
    <source>
        <strain evidence="1 2">AFS064137</strain>
    </source>
</reference>
<dbReference type="Pfam" id="PF22871">
    <property type="entry name" value="AimR"/>
    <property type="match status" value="1"/>
</dbReference>